<dbReference type="Pfam" id="PF16555">
    <property type="entry name" value="GramPos_pilinD1"/>
    <property type="match status" value="1"/>
</dbReference>
<evidence type="ECO:0000256" key="7">
    <source>
        <dbReference type="SAM" id="Phobius"/>
    </source>
</evidence>
<dbReference type="InterPro" id="IPR041033">
    <property type="entry name" value="SpaA_PFL_dom_1"/>
</dbReference>
<dbReference type="EMBL" id="NRGP01000021">
    <property type="protein sequence ID" value="PCC45646.1"/>
    <property type="molecule type" value="Genomic_DNA"/>
</dbReference>
<dbReference type="Gene3D" id="2.60.40.740">
    <property type="match status" value="1"/>
</dbReference>
<keyword evidence="5" id="KW-0572">Peptidoglycan-anchor</keyword>
<dbReference type="InterPro" id="IPR032364">
    <property type="entry name" value="GramPos_pilinD1_N"/>
</dbReference>
<evidence type="ECO:0000256" key="1">
    <source>
        <dbReference type="ARBA" id="ARBA00007257"/>
    </source>
</evidence>
<organism evidence="9 10">
    <name type="scientific">Brevibacterium aurantiacum</name>
    <dbReference type="NCBI Taxonomy" id="273384"/>
    <lineage>
        <taxon>Bacteria</taxon>
        <taxon>Bacillati</taxon>
        <taxon>Actinomycetota</taxon>
        <taxon>Actinomycetes</taxon>
        <taxon>Micrococcales</taxon>
        <taxon>Brevibacteriaceae</taxon>
        <taxon>Brevibacterium</taxon>
    </lineage>
</organism>
<dbReference type="Proteomes" id="UP000217564">
    <property type="component" value="Unassembled WGS sequence"/>
</dbReference>
<evidence type="ECO:0000256" key="6">
    <source>
        <dbReference type="SAM" id="MobiDB-lite"/>
    </source>
</evidence>
<dbReference type="Gene3D" id="2.60.40.10">
    <property type="entry name" value="Immunoglobulins"/>
    <property type="match status" value="2"/>
</dbReference>
<dbReference type="NCBIfam" id="TIGR01167">
    <property type="entry name" value="LPXTG_anchor"/>
    <property type="match status" value="1"/>
</dbReference>
<keyword evidence="7" id="KW-0812">Transmembrane</keyword>
<feature type="compositionally biased region" description="Low complexity" evidence="6">
    <location>
        <begin position="37"/>
        <end position="46"/>
    </location>
</feature>
<dbReference type="Pfam" id="PF20623">
    <property type="entry name" value="Sgo0707_N2"/>
    <property type="match status" value="1"/>
</dbReference>
<gene>
    <name evidence="9" type="ORF">CIK64_14685</name>
</gene>
<evidence type="ECO:0000256" key="5">
    <source>
        <dbReference type="ARBA" id="ARBA00023088"/>
    </source>
</evidence>
<dbReference type="NCBIfam" id="NF033902">
    <property type="entry name" value="iso_D2_wall_anc"/>
    <property type="match status" value="1"/>
</dbReference>
<keyword evidence="7" id="KW-0472">Membrane</keyword>
<dbReference type="NCBIfam" id="TIGR04226">
    <property type="entry name" value="RrgB_K2N_iso_D2"/>
    <property type="match status" value="1"/>
</dbReference>
<evidence type="ECO:0000313" key="9">
    <source>
        <dbReference type="EMBL" id="PCC45646.1"/>
    </source>
</evidence>
<dbReference type="InterPro" id="IPR019931">
    <property type="entry name" value="LPXTG_anchor"/>
</dbReference>
<evidence type="ECO:0000256" key="2">
    <source>
        <dbReference type="ARBA" id="ARBA00022512"/>
    </source>
</evidence>
<dbReference type="AlphaFoldDB" id="A0A2A3Z266"/>
<dbReference type="PANTHER" id="PTHR36108:SF13">
    <property type="entry name" value="COLOSSIN-B-RELATED"/>
    <property type="match status" value="1"/>
</dbReference>
<proteinExistence type="inferred from homology"/>
<feature type="transmembrane region" description="Helical" evidence="7">
    <location>
        <begin position="543"/>
        <end position="564"/>
    </location>
</feature>
<sequence>MDAPVLTRTQPRASSRSAASSGASTHSSRSPPRRDTSSTTPNTPSRSPDRRSSSRSDRSPTSRSRRSRCRSRVEQEARFSSSPESHCAQPVVWEHFSRACAAGTGSTERENMKSRKLGLWRRLTAVAAVSALSVLGMAGTAQATDHVGNIDSSKSGSIVIHKFDGNEGGDGGNGSVLADTSGMGKPLAGAGFTVKQVTAKGGQAIDLTTPDSWDAISGLQASAVTESGYTLVDKGTKTTDANGLATFGGLPLGLYLVTESSAPANATSTTAPFLVTLPLSQNNGKWLYDVNVYPKNSVNDTTPTKTVANPAAPVLGSTVDWTITAPVPRANHGYNSFVISDKLDKRLEFQSASLAGFTSGTDYTVSNSDGTVKISFTAAGLQKLKAGNDVVATITTKVTSQGDGTIENTALVNVNDSGVETPAVSSNWGSLTIHKFAKGDKTNNLAGAEFAIYSDAAATKSVGKLTTKADGTASITLWVGNNDDTTQKYWIKETKAPAGYVLDDTVNEVTVKAGETSAAVVFDFANTQQGHPNLPLTGADGKMLAMIAGIGLMLIAGGAAIVVANRRNNQV</sequence>
<dbReference type="PROSITE" id="PS50847">
    <property type="entry name" value="GRAM_POS_ANCHORING"/>
    <property type="match status" value="1"/>
</dbReference>
<dbReference type="SUPFAM" id="SSF117074">
    <property type="entry name" value="Hypothetical protein PA1324"/>
    <property type="match status" value="1"/>
</dbReference>
<evidence type="ECO:0000259" key="8">
    <source>
        <dbReference type="PROSITE" id="PS50847"/>
    </source>
</evidence>
<comment type="similarity">
    <text evidence="1">Belongs to the serine-aspartate repeat-containing protein (SDr) family.</text>
</comment>
<keyword evidence="2" id="KW-0134">Cell wall</keyword>
<dbReference type="Pfam" id="PF17802">
    <property type="entry name" value="SpaA"/>
    <property type="match status" value="1"/>
</dbReference>
<accession>A0A2A3Z266</accession>
<evidence type="ECO:0000256" key="3">
    <source>
        <dbReference type="ARBA" id="ARBA00022525"/>
    </source>
</evidence>
<keyword evidence="4" id="KW-0732">Signal</keyword>
<dbReference type="InterPro" id="IPR026466">
    <property type="entry name" value="Fim_isopep_form_D2_dom"/>
</dbReference>
<evidence type="ECO:0000256" key="4">
    <source>
        <dbReference type="ARBA" id="ARBA00022729"/>
    </source>
</evidence>
<dbReference type="InterPro" id="IPR046473">
    <property type="entry name" value="Sgo0707-like_N2"/>
</dbReference>
<dbReference type="PANTHER" id="PTHR36108">
    <property type="entry name" value="COLOSSIN-B-RELATED"/>
    <property type="match status" value="1"/>
</dbReference>
<dbReference type="GO" id="GO:0005975">
    <property type="term" value="P:carbohydrate metabolic process"/>
    <property type="evidence" value="ECO:0007669"/>
    <property type="project" value="UniProtKB-ARBA"/>
</dbReference>
<name>A0A2A3Z266_BREAU</name>
<protein>
    <recommendedName>
        <fullName evidence="8">Gram-positive cocci surface proteins LPxTG domain-containing protein</fullName>
    </recommendedName>
</protein>
<keyword evidence="7" id="KW-1133">Transmembrane helix</keyword>
<dbReference type="InterPro" id="IPR013783">
    <property type="entry name" value="Ig-like_fold"/>
</dbReference>
<keyword evidence="3" id="KW-0964">Secreted</keyword>
<feature type="compositionally biased region" description="Low complexity" evidence="6">
    <location>
        <begin position="7"/>
        <end position="30"/>
    </location>
</feature>
<reference evidence="9 10" key="1">
    <citation type="journal article" date="2017" name="Elife">
        <title>Extensive horizontal gene transfer in cheese-associated bacteria.</title>
        <authorList>
            <person name="Bonham K.S."/>
            <person name="Wolfe B.E."/>
            <person name="Dutton R.J."/>
        </authorList>
    </citation>
    <scope>NUCLEOTIDE SEQUENCE [LARGE SCALE GENOMIC DNA]</scope>
    <source>
        <strain evidence="9 10">947_7</strain>
    </source>
</reference>
<comment type="caution">
    <text evidence="9">The sequence shown here is derived from an EMBL/GenBank/DDBJ whole genome shotgun (WGS) entry which is preliminary data.</text>
</comment>
<dbReference type="InterPro" id="IPR048052">
    <property type="entry name" value="FM1-like"/>
</dbReference>
<feature type="domain" description="Gram-positive cocci surface proteins LPxTG" evidence="8">
    <location>
        <begin position="534"/>
        <end position="571"/>
    </location>
</feature>
<feature type="compositionally biased region" description="Basic and acidic residues" evidence="6">
    <location>
        <begin position="47"/>
        <end position="60"/>
    </location>
</feature>
<evidence type="ECO:0000313" key="10">
    <source>
        <dbReference type="Proteomes" id="UP000217564"/>
    </source>
</evidence>
<feature type="region of interest" description="Disordered" evidence="6">
    <location>
        <begin position="1"/>
        <end position="87"/>
    </location>
</feature>